<gene>
    <name evidence="4" type="ORF">ERUC_LOCUS41583</name>
</gene>
<dbReference type="PANTHER" id="PTHR34224:SF8">
    <property type="entry name" value="INTERACTOR OF CONSTITUTIVE ACTIVE ROPS 1"/>
    <property type="match status" value="1"/>
</dbReference>
<evidence type="ECO:0000256" key="3">
    <source>
        <dbReference type="SAM" id="MobiDB-lite"/>
    </source>
</evidence>
<keyword evidence="5" id="KW-1185">Reference proteome</keyword>
<dbReference type="AlphaFoldDB" id="A0ABC8LYV1"/>
<keyword evidence="2" id="KW-0175">Coiled coil</keyword>
<name>A0ABC8LYV1_ERUVS</name>
<evidence type="ECO:0000256" key="2">
    <source>
        <dbReference type="ARBA" id="ARBA00023054"/>
    </source>
</evidence>
<reference evidence="4 5" key="1">
    <citation type="submission" date="2022-03" db="EMBL/GenBank/DDBJ databases">
        <authorList>
            <person name="Macdonald S."/>
            <person name="Ahmed S."/>
            <person name="Newling K."/>
        </authorList>
    </citation>
    <scope>NUCLEOTIDE SEQUENCE [LARGE SCALE GENOMIC DNA]</scope>
</reference>
<evidence type="ECO:0000256" key="1">
    <source>
        <dbReference type="ARBA" id="ARBA00009778"/>
    </source>
</evidence>
<evidence type="ECO:0000313" key="5">
    <source>
        <dbReference type="Proteomes" id="UP001642260"/>
    </source>
</evidence>
<dbReference type="PANTHER" id="PTHR34224">
    <property type="entry name" value="INTERACTOR OF CONSTITUTIVE ACTIVE ROPS 2, CHLOROPLASTIC-RELATED"/>
    <property type="match status" value="1"/>
</dbReference>
<organism evidence="4 5">
    <name type="scientific">Eruca vesicaria subsp. sativa</name>
    <name type="common">Garden rocket</name>
    <name type="synonym">Eruca sativa</name>
    <dbReference type="NCBI Taxonomy" id="29727"/>
    <lineage>
        <taxon>Eukaryota</taxon>
        <taxon>Viridiplantae</taxon>
        <taxon>Streptophyta</taxon>
        <taxon>Embryophyta</taxon>
        <taxon>Tracheophyta</taxon>
        <taxon>Spermatophyta</taxon>
        <taxon>Magnoliopsida</taxon>
        <taxon>eudicotyledons</taxon>
        <taxon>Gunneridae</taxon>
        <taxon>Pentapetalae</taxon>
        <taxon>rosids</taxon>
        <taxon>malvids</taxon>
        <taxon>Brassicales</taxon>
        <taxon>Brassicaceae</taxon>
        <taxon>Brassiceae</taxon>
        <taxon>Eruca</taxon>
    </lineage>
</organism>
<proteinExistence type="inferred from homology"/>
<dbReference type="Proteomes" id="UP001642260">
    <property type="component" value="Unassembled WGS sequence"/>
</dbReference>
<comment type="similarity">
    <text evidence="1">Belongs to the ICR family.</text>
</comment>
<sequence>MCRVEGSASEAEAIDRDEIPGDVDKESDVFEIHVVEDEKLITKGDEIKMLKARLYDMEKEHESLGKENVSLKKQLSEMFNVKANEDEMALEVSRIGEELEKSRAKTAHLK</sequence>
<feature type="region of interest" description="Disordered" evidence="3">
    <location>
        <begin position="1"/>
        <end position="22"/>
    </location>
</feature>
<feature type="compositionally biased region" description="Basic and acidic residues" evidence="3">
    <location>
        <begin position="13"/>
        <end position="22"/>
    </location>
</feature>
<evidence type="ECO:0000313" key="4">
    <source>
        <dbReference type="EMBL" id="CAH8389100.1"/>
    </source>
</evidence>
<protein>
    <submittedName>
        <fullName evidence="4">Uncharacterized protein</fullName>
    </submittedName>
</protein>
<accession>A0ABC8LYV1</accession>
<dbReference type="InterPro" id="IPR029688">
    <property type="entry name" value="ICR"/>
</dbReference>
<dbReference type="EMBL" id="CAKOAT010819597">
    <property type="protein sequence ID" value="CAH8389100.1"/>
    <property type="molecule type" value="Genomic_DNA"/>
</dbReference>
<comment type="caution">
    <text evidence="4">The sequence shown here is derived from an EMBL/GenBank/DDBJ whole genome shotgun (WGS) entry which is preliminary data.</text>
</comment>